<dbReference type="eggNOG" id="KOG1178">
    <property type="taxonomic scope" value="Eukaryota"/>
</dbReference>
<dbReference type="PROSITE" id="PS00455">
    <property type="entry name" value="AMP_BINDING"/>
    <property type="match status" value="1"/>
</dbReference>
<feature type="domain" description="AMP-dependent synthetase/ligase" evidence="4">
    <location>
        <begin position="58"/>
        <end position="373"/>
    </location>
</feature>
<name>S3CLW7_GLAL2</name>
<dbReference type="GeneID" id="19461159"/>
<dbReference type="Gene3D" id="3.40.50.12780">
    <property type="entry name" value="N-terminal domain of ligase-like"/>
    <property type="match status" value="1"/>
</dbReference>
<keyword evidence="1" id="KW-0596">Phosphopantetheine</keyword>
<dbReference type="EMBL" id="KE145371">
    <property type="protein sequence ID" value="EPE26189.1"/>
    <property type="molecule type" value="Genomic_DNA"/>
</dbReference>
<dbReference type="PANTHER" id="PTHR43439:SF2">
    <property type="entry name" value="ENZYME, PUTATIVE (JCVI)-RELATED"/>
    <property type="match status" value="1"/>
</dbReference>
<dbReference type="SUPFAM" id="SSF56801">
    <property type="entry name" value="Acetyl-CoA synthetase-like"/>
    <property type="match status" value="1"/>
</dbReference>
<protein>
    <submittedName>
        <fullName evidence="5">Acetyl-CoA synthetase-like protein</fullName>
    </submittedName>
</protein>
<dbReference type="HOGENOM" id="CLU_002220_3_1_1"/>
<dbReference type="InterPro" id="IPR042099">
    <property type="entry name" value="ANL_N_sf"/>
</dbReference>
<reference evidence="5 6" key="1">
    <citation type="journal article" date="2013" name="BMC Genomics">
        <title>Genomics-driven discovery of the pneumocandin biosynthetic gene cluster in the fungus Glarea lozoyensis.</title>
        <authorList>
            <person name="Chen L."/>
            <person name="Yue Q."/>
            <person name="Zhang X."/>
            <person name="Xiang M."/>
            <person name="Wang C."/>
            <person name="Li S."/>
            <person name="Che Y."/>
            <person name="Ortiz-Lopez F.J."/>
            <person name="Bills G.F."/>
            <person name="Liu X."/>
            <person name="An Z."/>
        </authorList>
    </citation>
    <scope>NUCLEOTIDE SEQUENCE [LARGE SCALE GENOMIC DNA]</scope>
    <source>
        <strain evidence="6">ATCC 20868 / MF5171</strain>
    </source>
</reference>
<dbReference type="AlphaFoldDB" id="S3CLW7"/>
<evidence type="ECO:0000256" key="1">
    <source>
        <dbReference type="ARBA" id="ARBA00022450"/>
    </source>
</evidence>
<organism evidence="5 6">
    <name type="scientific">Glarea lozoyensis (strain ATCC 20868 / MF5171)</name>
    <dbReference type="NCBI Taxonomy" id="1116229"/>
    <lineage>
        <taxon>Eukaryota</taxon>
        <taxon>Fungi</taxon>
        <taxon>Dikarya</taxon>
        <taxon>Ascomycota</taxon>
        <taxon>Pezizomycotina</taxon>
        <taxon>Leotiomycetes</taxon>
        <taxon>Helotiales</taxon>
        <taxon>Helotiaceae</taxon>
        <taxon>Glarea</taxon>
    </lineage>
</organism>
<keyword evidence="6" id="KW-1185">Reference proteome</keyword>
<evidence type="ECO:0000256" key="3">
    <source>
        <dbReference type="SAM" id="MobiDB-lite"/>
    </source>
</evidence>
<dbReference type="InterPro" id="IPR020845">
    <property type="entry name" value="AMP-binding_CS"/>
</dbReference>
<dbReference type="InterPro" id="IPR000873">
    <property type="entry name" value="AMP-dep_synth/lig_dom"/>
</dbReference>
<evidence type="ECO:0000313" key="6">
    <source>
        <dbReference type="Proteomes" id="UP000016922"/>
    </source>
</evidence>
<dbReference type="PANTHER" id="PTHR43439">
    <property type="entry name" value="PHENYLACETATE-COENZYME A LIGASE"/>
    <property type="match status" value="1"/>
</dbReference>
<dbReference type="OrthoDB" id="429813at2759"/>
<proteinExistence type="predicted"/>
<dbReference type="Pfam" id="PF00501">
    <property type="entry name" value="AMP-binding"/>
    <property type="match status" value="1"/>
</dbReference>
<dbReference type="STRING" id="1116229.S3CLW7"/>
<dbReference type="Pfam" id="PF23562">
    <property type="entry name" value="AMP-binding_C_3"/>
    <property type="match status" value="1"/>
</dbReference>
<dbReference type="Proteomes" id="UP000016922">
    <property type="component" value="Unassembled WGS sequence"/>
</dbReference>
<sequence>MASITILSEESRQNAAPDPKKDERLLPKLIEKFAAEDPDFIIGMNAVLPETPNAPLQYDELTVSRLDNAINYMAYWIEQSIQKLHLSSNEPIGYSGLQDLRYLVLEIAAIKIGRPILLPSPRNAVVNTISLLRETGCRVVFYSGDLGVQESELKNSIPELTMLEVPLLSQMTNSETPHYPYTKTWEQAKDDVVMIIHTSGSTGVPKPICHNNSVIRRLDIESEIPTIPGRVNASTSLCEPGKAVLCGTNLYHLSGICFTLMALFNRYTIVFGPADGLPSGEVMYEMIKSMKFAGLVMVPSLLDHLISKHGEEIEGFLGELEHVNWLGGPLSPSTGSWIIHHLPTVTLWQIYGSTEMHMFPLLIPPKSHWSYLEFHPSFTPDLDLVDADEGLYEVVVRRPATITTPVFDIFPHLDEWRSRDILRRCTDPGFENLYRYEGRTDDVLVLSNGLKVNPLHIEVVVQSCAFVAGCLVFGEGRTRCGILIEGREGEEELSESVWRVVEGANRGVPEHARIARELVVVGVESKRFVRSSKGAPIRRLTLELYGEEIERVYEGLS</sequence>
<dbReference type="RefSeq" id="XP_008087508.1">
    <property type="nucleotide sequence ID" value="XM_008089317.1"/>
</dbReference>
<feature type="region of interest" description="Disordered" evidence="3">
    <location>
        <begin position="1"/>
        <end position="21"/>
    </location>
</feature>
<accession>S3CLW7</accession>
<evidence type="ECO:0000256" key="2">
    <source>
        <dbReference type="ARBA" id="ARBA00022553"/>
    </source>
</evidence>
<keyword evidence="2" id="KW-0597">Phosphoprotein</keyword>
<gene>
    <name evidence="5" type="ORF">GLAREA_02101</name>
</gene>
<evidence type="ECO:0000259" key="4">
    <source>
        <dbReference type="Pfam" id="PF00501"/>
    </source>
</evidence>
<dbReference type="InterPro" id="IPR051414">
    <property type="entry name" value="Adenylate-forming_Reductase"/>
</dbReference>
<dbReference type="KEGG" id="glz:GLAREA_02101"/>
<evidence type="ECO:0000313" key="5">
    <source>
        <dbReference type="EMBL" id="EPE26189.1"/>
    </source>
</evidence>
<dbReference type="OMA" id="FRYPIIE"/>